<reference evidence="9 10" key="1">
    <citation type="submission" date="2019-05" db="EMBL/GenBank/DDBJ databases">
        <title>Verrucobacter flavum gen. nov., sp. nov. a new member of the family Verrucomicrobiaceae.</title>
        <authorList>
            <person name="Szuroczki S."/>
            <person name="Abbaszade G."/>
            <person name="Szabo A."/>
            <person name="Felfoldi T."/>
            <person name="Schumann P."/>
            <person name="Boka K."/>
            <person name="Keki Z."/>
            <person name="Toumi M."/>
            <person name="Toth E."/>
        </authorList>
    </citation>
    <scope>NUCLEOTIDE SEQUENCE [LARGE SCALE GENOMIC DNA]</scope>
    <source>
        <strain evidence="9 10">MG-N-17</strain>
    </source>
</reference>
<dbReference type="GO" id="GO:0046452">
    <property type="term" value="P:dihydrofolate metabolic process"/>
    <property type="evidence" value="ECO:0007669"/>
    <property type="project" value="TreeGrafter"/>
</dbReference>
<evidence type="ECO:0000259" key="8">
    <source>
        <dbReference type="PROSITE" id="PS51330"/>
    </source>
</evidence>
<dbReference type="EC" id="1.5.1.3" evidence="3"/>
<dbReference type="GO" id="GO:0006730">
    <property type="term" value="P:one-carbon metabolic process"/>
    <property type="evidence" value="ECO:0007669"/>
    <property type="project" value="UniProtKB-KW"/>
</dbReference>
<dbReference type="Gene3D" id="3.40.430.10">
    <property type="entry name" value="Dihydrofolate Reductase, subunit A"/>
    <property type="match status" value="1"/>
</dbReference>
<evidence type="ECO:0000313" key="10">
    <source>
        <dbReference type="Proteomes" id="UP000306196"/>
    </source>
</evidence>
<sequence>MQTHPRLTLIAAVDQNRLLANEHGIPWHLPLDVEHFRSVTRNQWLLLGRRTYEEMRDWFKPAHTPLTLTSRTEWHPEHGKAIASVEAALRLARDHHASELICCGGAKTYAAALPFAQRLIITQVHHRFPPASHPVYFPPWNQEIWHQTDLVHHPADQQNPWSLDIITFDRAPTTTAAPTTTCANG</sequence>
<accession>A0A5R8KHJ3</accession>
<gene>
    <name evidence="9" type="ORF">FEM03_07980</name>
</gene>
<dbReference type="Pfam" id="PF00186">
    <property type="entry name" value="DHFR_1"/>
    <property type="match status" value="1"/>
</dbReference>
<dbReference type="EMBL" id="VAUV01000005">
    <property type="protein sequence ID" value="TLD71455.1"/>
    <property type="molecule type" value="Genomic_DNA"/>
</dbReference>
<evidence type="ECO:0000256" key="5">
    <source>
        <dbReference type="ARBA" id="ARBA00022857"/>
    </source>
</evidence>
<dbReference type="SUPFAM" id="SSF53597">
    <property type="entry name" value="Dihydrofolate reductase-like"/>
    <property type="match status" value="1"/>
</dbReference>
<dbReference type="GO" id="GO:0050661">
    <property type="term" value="F:NADP binding"/>
    <property type="evidence" value="ECO:0007669"/>
    <property type="project" value="InterPro"/>
</dbReference>
<dbReference type="UniPathway" id="UPA00077">
    <property type="reaction ID" value="UER00158"/>
</dbReference>
<dbReference type="CDD" id="cd00209">
    <property type="entry name" value="DHFR"/>
    <property type="match status" value="1"/>
</dbReference>
<dbReference type="OrthoDB" id="9804315at2"/>
<dbReference type="GO" id="GO:0046654">
    <property type="term" value="P:tetrahydrofolate biosynthetic process"/>
    <property type="evidence" value="ECO:0007669"/>
    <property type="project" value="UniProtKB-UniPathway"/>
</dbReference>
<evidence type="ECO:0000256" key="2">
    <source>
        <dbReference type="ARBA" id="ARBA00009539"/>
    </source>
</evidence>
<evidence type="ECO:0000256" key="7">
    <source>
        <dbReference type="ARBA" id="ARBA00025067"/>
    </source>
</evidence>
<comment type="function">
    <text evidence="7">Key enzyme in folate metabolism. Catalyzes an essential reaction for de novo glycine and purine synthesis, and for DNA precursor synthesis.</text>
</comment>
<evidence type="ECO:0000256" key="6">
    <source>
        <dbReference type="ARBA" id="ARBA00023002"/>
    </source>
</evidence>
<keyword evidence="5" id="KW-0521">NADP</keyword>
<dbReference type="GO" id="GO:0004146">
    <property type="term" value="F:dihydrofolate reductase activity"/>
    <property type="evidence" value="ECO:0007669"/>
    <property type="project" value="UniProtKB-EC"/>
</dbReference>
<dbReference type="PANTHER" id="PTHR48069">
    <property type="entry name" value="DIHYDROFOLATE REDUCTASE"/>
    <property type="match status" value="1"/>
</dbReference>
<dbReference type="PRINTS" id="PR00070">
    <property type="entry name" value="DHFR"/>
</dbReference>
<dbReference type="PROSITE" id="PS51330">
    <property type="entry name" value="DHFR_2"/>
    <property type="match status" value="1"/>
</dbReference>
<comment type="similarity">
    <text evidence="2">Belongs to the dihydrofolate reductase family.</text>
</comment>
<dbReference type="PANTHER" id="PTHR48069:SF3">
    <property type="entry name" value="DIHYDROFOLATE REDUCTASE"/>
    <property type="match status" value="1"/>
</dbReference>
<dbReference type="Proteomes" id="UP000306196">
    <property type="component" value="Unassembled WGS sequence"/>
</dbReference>
<comment type="caution">
    <text evidence="9">The sequence shown here is derived from an EMBL/GenBank/DDBJ whole genome shotgun (WGS) entry which is preliminary data.</text>
</comment>
<keyword evidence="10" id="KW-1185">Reference proteome</keyword>
<protein>
    <recommendedName>
        <fullName evidence="3">dihydrofolate reductase</fullName>
        <ecNumber evidence="3">1.5.1.3</ecNumber>
    </recommendedName>
</protein>
<name>A0A5R8KHJ3_9BACT</name>
<comment type="pathway">
    <text evidence="1">Cofactor biosynthesis; tetrahydrofolate biosynthesis; 5,6,7,8-tetrahydrofolate from 7,8-dihydrofolate: step 1/1.</text>
</comment>
<dbReference type="GO" id="GO:0046655">
    <property type="term" value="P:folic acid metabolic process"/>
    <property type="evidence" value="ECO:0007669"/>
    <property type="project" value="TreeGrafter"/>
</dbReference>
<dbReference type="AlphaFoldDB" id="A0A5R8KHJ3"/>
<dbReference type="RefSeq" id="WP_138085667.1">
    <property type="nucleotide sequence ID" value="NZ_VAUV01000005.1"/>
</dbReference>
<evidence type="ECO:0000256" key="3">
    <source>
        <dbReference type="ARBA" id="ARBA00012856"/>
    </source>
</evidence>
<keyword evidence="4" id="KW-0554">One-carbon metabolism</keyword>
<dbReference type="InterPro" id="IPR012259">
    <property type="entry name" value="DHFR"/>
</dbReference>
<feature type="domain" description="DHFR" evidence="8">
    <location>
        <begin position="6"/>
        <end position="170"/>
    </location>
</feature>
<dbReference type="GO" id="GO:0005829">
    <property type="term" value="C:cytosol"/>
    <property type="evidence" value="ECO:0007669"/>
    <property type="project" value="TreeGrafter"/>
</dbReference>
<keyword evidence="6" id="KW-0560">Oxidoreductase</keyword>
<dbReference type="InterPro" id="IPR001796">
    <property type="entry name" value="DHFR_dom"/>
</dbReference>
<proteinExistence type="inferred from homology"/>
<evidence type="ECO:0000313" key="9">
    <source>
        <dbReference type="EMBL" id="TLD71455.1"/>
    </source>
</evidence>
<organism evidence="9 10">
    <name type="scientific">Phragmitibacter flavus</name>
    <dbReference type="NCBI Taxonomy" id="2576071"/>
    <lineage>
        <taxon>Bacteria</taxon>
        <taxon>Pseudomonadati</taxon>
        <taxon>Verrucomicrobiota</taxon>
        <taxon>Verrucomicrobiia</taxon>
        <taxon>Verrucomicrobiales</taxon>
        <taxon>Verrucomicrobiaceae</taxon>
        <taxon>Phragmitibacter</taxon>
    </lineage>
</organism>
<evidence type="ECO:0000256" key="4">
    <source>
        <dbReference type="ARBA" id="ARBA00022563"/>
    </source>
</evidence>
<dbReference type="InterPro" id="IPR024072">
    <property type="entry name" value="DHFR-like_dom_sf"/>
</dbReference>
<evidence type="ECO:0000256" key="1">
    <source>
        <dbReference type="ARBA" id="ARBA00004903"/>
    </source>
</evidence>